<evidence type="ECO:0000256" key="2">
    <source>
        <dbReference type="ARBA" id="ARBA00009539"/>
    </source>
</evidence>
<organism evidence="10 11">
    <name type="scientific">Hohaiivirga grylli</name>
    <dbReference type="NCBI Taxonomy" id="3133970"/>
    <lineage>
        <taxon>Bacteria</taxon>
        <taxon>Pseudomonadati</taxon>
        <taxon>Pseudomonadota</taxon>
        <taxon>Alphaproteobacteria</taxon>
        <taxon>Hyphomicrobiales</taxon>
        <taxon>Methylobacteriaceae</taxon>
        <taxon>Hohaiivirga</taxon>
    </lineage>
</organism>
<evidence type="ECO:0000313" key="10">
    <source>
        <dbReference type="EMBL" id="MEN3931345.1"/>
    </source>
</evidence>
<evidence type="ECO:0000256" key="5">
    <source>
        <dbReference type="ARBA" id="ARBA00022857"/>
    </source>
</evidence>
<dbReference type="CDD" id="cd00209">
    <property type="entry name" value="DHFR"/>
    <property type="match status" value="1"/>
</dbReference>
<dbReference type="InterPro" id="IPR012259">
    <property type="entry name" value="DHFR"/>
</dbReference>
<dbReference type="PANTHER" id="PTHR48069:SF3">
    <property type="entry name" value="DIHYDROFOLATE REDUCTASE"/>
    <property type="match status" value="1"/>
</dbReference>
<name>A0ABV0BKW6_9HYPH</name>
<sequence length="178" mass="19608">MTLPLFIVVAAADNGIIGSDNQLIWHIKSDLKHFKELTLGKPMIMGRKTYQSIGKPLPGRTTIVLTRDAGFADEVRPLGVETADSWEKAVILAQDAGRQMGADGIAIVGGAEIYALSLPDVQAIHLTEVHATPEGDTRFPEFDREQFSESYREEHKASDGDEYDFSFVGLVRNNFTKS</sequence>
<dbReference type="InterPro" id="IPR024072">
    <property type="entry name" value="DHFR-like_dom_sf"/>
</dbReference>
<dbReference type="PIRSF" id="PIRSF000194">
    <property type="entry name" value="DHFR"/>
    <property type="match status" value="1"/>
</dbReference>
<comment type="function">
    <text evidence="7 8">Key enzyme in folate metabolism. Catalyzes an essential reaction for de novo glycine and purine synthesis, and for DNA precursor synthesis.</text>
</comment>
<evidence type="ECO:0000256" key="3">
    <source>
        <dbReference type="ARBA" id="ARBA00012856"/>
    </source>
</evidence>
<evidence type="ECO:0000256" key="7">
    <source>
        <dbReference type="ARBA" id="ARBA00025067"/>
    </source>
</evidence>
<comment type="catalytic activity">
    <reaction evidence="8">
        <text>(6S)-5,6,7,8-tetrahydrofolate + NADP(+) = 7,8-dihydrofolate + NADPH + H(+)</text>
        <dbReference type="Rhea" id="RHEA:15009"/>
        <dbReference type="ChEBI" id="CHEBI:15378"/>
        <dbReference type="ChEBI" id="CHEBI:57451"/>
        <dbReference type="ChEBI" id="CHEBI:57453"/>
        <dbReference type="ChEBI" id="CHEBI:57783"/>
        <dbReference type="ChEBI" id="CHEBI:58349"/>
        <dbReference type="EC" id="1.5.1.3"/>
    </reaction>
</comment>
<dbReference type="PROSITE" id="PS51330">
    <property type="entry name" value="DHFR_2"/>
    <property type="match status" value="1"/>
</dbReference>
<comment type="pathway">
    <text evidence="1 8">Cofactor biosynthesis; tetrahydrofolate biosynthesis; 5,6,7,8-tetrahydrofolate from 7,8-dihydrofolate: step 1/1.</text>
</comment>
<dbReference type="EMBL" id="JBBYXI010000003">
    <property type="protein sequence ID" value="MEN3931345.1"/>
    <property type="molecule type" value="Genomic_DNA"/>
</dbReference>
<dbReference type="InterPro" id="IPR001796">
    <property type="entry name" value="DHFR_dom"/>
</dbReference>
<keyword evidence="6 8" id="KW-0560">Oxidoreductase</keyword>
<protein>
    <recommendedName>
        <fullName evidence="3 8">Dihydrofolate reductase</fullName>
        <ecNumber evidence="3 8">1.5.1.3</ecNumber>
    </recommendedName>
</protein>
<reference evidence="10 11" key="1">
    <citation type="submission" date="2024-04" db="EMBL/GenBank/DDBJ databases">
        <title>A novel species isolated from cricket.</title>
        <authorList>
            <person name="Wang H.-C."/>
        </authorList>
    </citation>
    <scope>NUCLEOTIDE SEQUENCE [LARGE SCALE GENOMIC DNA]</scope>
    <source>
        <strain evidence="10 11">WL0021</strain>
    </source>
</reference>
<evidence type="ECO:0000313" key="11">
    <source>
        <dbReference type="Proteomes" id="UP001418637"/>
    </source>
</evidence>
<gene>
    <name evidence="10" type="ORF">WJT86_09780</name>
</gene>
<comment type="similarity">
    <text evidence="2 8">Belongs to the dihydrofolate reductase family.</text>
</comment>
<feature type="domain" description="DHFR" evidence="9">
    <location>
        <begin position="4"/>
        <end position="172"/>
    </location>
</feature>
<dbReference type="Gene3D" id="3.40.430.10">
    <property type="entry name" value="Dihydrofolate Reductase, subunit A"/>
    <property type="match status" value="1"/>
</dbReference>
<keyword evidence="5 8" id="KW-0521">NADP</keyword>
<evidence type="ECO:0000256" key="8">
    <source>
        <dbReference type="PIRNR" id="PIRNR000194"/>
    </source>
</evidence>
<evidence type="ECO:0000256" key="4">
    <source>
        <dbReference type="ARBA" id="ARBA00022563"/>
    </source>
</evidence>
<dbReference type="Pfam" id="PF00186">
    <property type="entry name" value="DHFR_1"/>
    <property type="match status" value="1"/>
</dbReference>
<dbReference type="EC" id="1.5.1.3" evidence="3 8"/>
<keyword evidence="4 8" id="KW-0554">One-carbon metabolism</keyword>
<dbReference type="GO" id="GO:0004146">
    <property type="term" value="F:dihydrofolate reductase activity"/>
    <property type="evidence" value="ECO:0007669"/>
    <property type="project" value="UniProtKB-EC"/>
</dbReference>
<keyword evidence="11" id="KW-1185">Reference proteome</keyword>
<accession>A0ABV0BKW6</accession>
<dbReference type="RefSeq" id="WP_346337377.1">
    <property type="nucleotide sequence ID" value="NZ_JBBYXI010000003.1"/>
</dbReference>
<evidence type="ECO:0000256" key="6">
    <source>
        <dbReference type="ARBA" id="ARBA00023002"/>
    </source>
</evidence>
<evidence type="ECO:0000259" key="9">
    <source>
        <dbReference type="PROSITE" id="PS51330"/>
    </source>
</evidence>
<dbReference type="PANTHER" id="PTHR48069">
    <property type="entry name" value="DIHYDROFOLATE REDUCTASE"/>
    <property type="match status" value="1"/>
</dbReference>
<dbReference type="SUPFAM" id="SSF53597">
    <property type="entry name" value="Dihydrofolate reductase-like"/>
    <property type="match status" value="1"/>
</dbReference>
<dbReference type="PRINTS" id="PR00070">
    <property type="entry name" value="DHFR"/>
</dbReference>
<comment type="caution">
    <text evidence="10">The sequence shown here is derived from an EMBL/GenBank/DDBJ whole genome shotgun (WGS) entry which is preliminary data.</text>
</comment>
<evidence type="ECO:0000256" key="1">
    <source>
        <dbReference type="ARBA" id="ARBA00004903"/>
    </source>
</evidence>
<dbReference type="Proteomes" id="UP001418637">
    <property type="component" value="Unassembled WGS sequence"/>
</dbReference>
<proteinExistence type="inferred from homology"/>